<evidence type="ECO:0000256" key="2">
    <source>
        <dbReference type="ARBA" id="ARBA00022448"/>
    </source>
</evidence>
<proteinExistence type="predicted"/>
<evidence type="ECO:0000256" key="8">
    <source>
        <dbReference type="ARBA" id="ARBA00023136"/>
    </source>
</evidence>
<keyword evidence="5" id="KW-1278">Translocase</keyword>
<organism evidence="10">
    <name type="scientific">marine sediment metagenome</name>
    <dbReference type="NCBI Taxonomy" id="412755"/>
    <lineage>
        <taxon>unclassified sequences</taxon>
        <taxon>metagenomes</taxon>
        <taxon>ecological metagenomes</taxon>
    </lineage>
</organism>
<accession>X1RGA8</accession>
<evidence type="ECO:0000256" key="7">
    <source>
        <dbReference type="ARBA" id="ARBA00023065"/>
    </source>
</evidence>
<evidence type="ECO:0000256" key="1">
    <source>
        <dbReference type="ARBA" id="ARBA00004127"/>
    </source>
</evidence>
<keyword evidence="3 9" id="KW-0812">Transmembrane</keyword>
<keyword evidence="7" id="KW-0406">Ion transport</keyword>
<comment type="subcellular location">
    <subcellularLocation>
        <location evidence="1">Endomembrane system</location>
        <topology evidence="1">Multi-pass membrane protein</topology>
    </subcellularLocation>
</comment>
<keyword evidence="4" id="KW-0460">Magnesium</keyword>
<protein>
    <recommendedName>
        <fullName evidence="11">H(+)-exporting diphosphatase</fullName>
    </recommendedName>
</protein>
<feature type="transmembrane region" description="Helical" evidence="9">
    <location>
        <begin position="40"/>
        <end position="60"/>
    </location>
</feature>
<keyword evidence="6 9" id="KW-1133">Transmembrane helix</keyword>
<keyword evidence="2" id="KW-0813">Transport</keyword>
<dbReference type="PANTHER" id="PTHR31998">
    <property type="entry name" value="K(+)-INSENSITIVE PYROPHOSPHATE-ENERGIZED PROTON PUMP"/>
    <property type="match status" value="1"/>
</dbReference>
<dbReference type="Pfam" id="PF03030">
    <property type="entry name" value="H_PPase"/>
    <property type="match status" value="1"/>
</dbReference>
<dbReference type="EMBL" id="BARV01045112">
    <property type="protein sequence ID" value="GAI65996.1"/>
    <property type="molecule type" value="Genomic_DNA"/>
</dbReference>
<name>X1RGA8_9ZZZZ</name>
<evidence type="ECO:0000256" key="5">
    <source>
        <dbReference type="ARBA" id="ARBA00022967"/>
    </source>
</evidence>
<evidence type="ECO:0008006" key="11">
    <source>
        <dbReference type="Google" id="ProtNLM"/>
    </source>
</evidence>
<gene>
    <name evidence="10" type="ORF">S06H3_66309</name>
</gene>
<dbReference type="GO" id="GO:0009678">
    <property type="term" value="F:diphosphate hydrolysis-driven proton transmembrane transporter activity"/>
    <property type="evidence" value="ECO:0007669"/>
    <property type="project" value="InterPro"/>
</dbReference>
<feature type="non-terminal residue" evidence="10">
    <location>
        <position position="1"/>
    </location>
</feature>
<keyword evidence="8 9" id="KW-0472">Membrane</keyword>
<dbReference type="GO" id="GO:0012505">
    <property type="term" value="C:endomembrane system"/>
    <property type="evidence" value="ECO:0007669"/>
    <property type="project" value="UniProtKB-SubCell"/>
</dbReference>
<comment type="caution">
    <text evidence="10">The sequence shown here is derived from an EMBL/GenBank/DDBJ whole genome shotgun (WGS) entry which is preliminary data.</text>
</comment>
<evidence type="ECO:0000256" key="3">
    <source>
        <dbReference type="ARBA" id="ARBA00022692"/>
    </source>
</evidence>
<evidence type="ECO:0000313" key="10">
    <source>
        <dbReference type="EMBL" id="GAI65996.1"/>
    </source>
</evidence>
<evidence type="ECO:0000256" key="6">
    <source>
        <dbReference type="ARBA" id="ARBA00022989"/>
    </source>
</evidence>
<reference evidence="10" key="1">
    <citation type="journal article" date="2014" name="Front. Microbiol.">
        <title>High frequency of phylogenetically diverse reductive dehalogenase-homologous genes in deep subseafloor sedimentary metagenomes.</title>
        <authorList>
            <person name="Kawai M."/>
            <person name="Futagami T."/>
            <person name="Toyoda A."/>
            <person name="Takaki Y."/>
            <person name="Nishi S."/>
            <person name="Hori S."/>
            <person name="Arai W."/>
            <person name="Tsubouchi T."/>
            <person name="Morono Y."/>
            <person name="Uchiyama I."/>
            <person name="Ito T."/>
            <person name="Fujiyama A."/>
            <person name="Inagaki F."/>
            <person name="Takami H."/>
        </authorList>
    </citation>
    <scope>NUCLEOTIDE SEQUENCE</scope>
    <source>
        <strain evidence="10">Expedition CK06-06</strain>
    </source>
</reference>
<evidence type="ECO:0000256" key="9">
    <source>
        <dbReference type="SAM" id="Phobius"/>
    </source>
</evidence>
<dbReference type="InterPro" id="IPR004131">
    <property type="entry name" value="PPase-energised_H-pump"/>
</dbReference>
<evidence type="ECO:0000256" key="4">
    <source>
        <dbReference type="ARBA" id="ARBA00022842"/>
    </source>
</evidence>
<dbReference type="AlphaFoldDB" id="X1RGA8"/>
<dbReference type="GO" id="GO:0004427">
    <property type="term" value="F:inorganic diphosphate phosphatase activity"/>
    <property type="evidence" value="ECO:0007669"/>
    <property type="project" value="InterPro"/>
</dbReference>
<sequence length="65" mass="6669">FVFGVVCSALAGYIGMNMAIRANSRTAAAVQKSLNDGLRVSFRSGAVMGLCVVGIGILGLKGEFC</sequence>
<dbReference type="GO" id="GO:0016020">
    <property type="term" value="C:membrane"/>
    <property type="evidence" value="ECO:0007669"/>
    <property type="project" value="InterPro"/>
</dbReference>
<feature type="non-terminal residue" evidence="10">
    <location>
        <position position="65"/>
    </location>
</feature>